<evidence type="ECO:0000313" key="1">
    <source>
        <dbReference type="EMBL" id="AMM02945.1"/>
    </source>
</evidence>
<protein>
    <submittedName>
        <fullName evidence="1">Uncharacterized protein</fullName>
    </submittedName>
</protein>
<reference evidence="1 2" key="2">
    <citation type="journal article" date="2016" name="Environ. Microbiol.">
        <title>The revisited genome of Pseudomonas putida KT2440 enlightens its value as a robust metabolic chassis.</title>
        <authorList>
            <person name="Belda E."/>
            <person name="van Heck R.G."/>
            <person name="Lopez-Sanchez M.J."/>
            <person name="Cruveiller S."/>
            <person name="Barbe V."/>
            <person name="Fraser C."/>
            <person name="Klenk H.P."/>
            <person name="Petersen J."/>
            <person name="Morgat A."/>
            <person name="Nikel P.I."/>
            <person name="Vallenet D."/>
            <person name="Rouy Z."/>
            <person name="Sekowska A."/>
            <person name="Martins Dos Santos V.A."/>
            <person name="de Lorenzo V."/>
            <person name="Danchin A."/>
            <person name="Medigue C."/>
        </authorList>
    </citation>
    <scope>NUCLEOTIDE SEQUENCE [LARGE SCALE GENOMIC DNA]</scope>
    <source>
        <strain evidence="2">ATCC 47054 / DSM 6125 / CFBP 8728 / NCIMB 11950 / KT2440</strain>
    </source>
</reference>
<dbReference type="AlphaFoldDB" id="A0A140FWG2"/>
<dbReference type="OrthoDB" id="6879354at2"/>
<dbReference type="RefSeq" id="WP_049586502.1">
    <property type="nucleotide sequence ID" value="NC_002947.4"/>
</dbReference>
<name>A0A140FWG2_PSEPK</name>
<dbReference type="Proteomes" id="UP000000556">
    <property type="component" value="Chromosome"/>
</dbReference>
<organism evidence="1 2">
    <name type="scientific">Pseudomonas putida (strain ATCC 47054 / DSM 6125 / CFBP 8728 / NCIMB 11950 / KT2440)</name>
    <dbReference type="NCBI Taxonomy" id="160488"/>
    <lineage>
        <taxon>Bacteria</taxon>
        <taxon>Pseudomonadati</taxon>
        <taxon>Pseudomonadota</taxon>
        <taxon>Gammaproteobacteria</taxon>
        <taxon>Pseudomonadales</taxon>
        <taxon>Pseudomonadaceae</taxon>
        <taxon>Pseudomonas</taxon>
    </lineage>
</organism>
<dbReference type="STRING" id="160488.PP_5610"/>
<proteinExistence type="predicted"/>
<dbReference type="BioCyc" id="PPUT160488:G1G01-3915-MONOMER"/>
<dbReference type="EMBL" id="AE015451">
    <property type="protein sequence ID" value="AMM02945.1"/>
    <property type="molecule type" value="Genomic_DNA"/>
</dbReference>
<accession>A0A140FWG2</accession>
<evidence type="ECO:0000313" key="2">
    <source>
        <dbReference type="Proteomes" id="UP000000556"/>
    </source>
</evidence>
<dbReference type="KEGG" id="ppu:PP_5610"/>
<sequence length="182" mass="20667">MRNTTHDNFLSRYKWLEQALELKIHLSKAEIQGIASMRVFCSLEVKGIFTKVSLNTLKSAAGILDQNTQSRSNWETIKTMRAKLFALHTPQFTQNSAPLLPPQEEQLRVAFLESHIISMAYYDLFNFLNLLAEQKSQDANQILASIDLKIKTSTAKYQKYLCTHKATSAENLKLIQGGKTSD</sequence>
<keyword evidence="2" id="KW-1185">Reference proteome</keyword>
<gene>
    <name evidence="1" type="ordered locus">PP_5610</name>
</gene>
<reference evidence="1 2" key="1">
    <citation type="journal article" date="2002" name="Environ. Microbiol.">
        <title>Complete genome sequence and comparative analysis of the metabolically versatile Pseudomonas putida KT2440.</title>
        <authorList>
            <person name="Nelson K.E."/>
            <person name="Weinel C."/>
            <person name="Paulsen I.T."/>
            <person name="Dodson R.J."/>
            <person name="Hilbert H."/>
            <person name="Martins dos Santos V.A."/>
            <person name="Fouts D.E."/>
            <person name="Gill S.R."/>
            <person name="Pop M."/>
            <person name="Holmes M."/>
            <person name="Brinkac L."/>
            <person name="Beanan M."/>
            <person name="DeBoy R.T."/>
            <person name="Daugherty S."/>
            <person name="Kolonay J."/>
            <person name="Madupu R."/>
            <person name="Nelson W."/>
            <person name="White O."/>
            <person name="Peterson J."/>
            <person name="Khouri H."/>
            <person name="Hance I."/>
            <person name="Chris Lee P."/>
            <person name="Holtzapple E."/>
            <person name="Scanlan D."/>
            <person name="Tran K."/>
            <person name="Moazzez A."/>
            <person name="Utterback T."/>
            <person name="Rizzo M."/>
            <person name="Lee K."/>
            <person name="Kosack D."/>
            <person name="Moestl D."/>
            <person name="Wedler H."/>
            <person name="Lauber J."/>
            <person name="Stjepandic D."/>
            <person name="Hoheisel J."/>
            <person name="Straetz M."/>
            <person name="Heim S."/>
            <person name="Kiewitz C."/>
            <person name="Eisen J.A."/>
            <person name="Timmis K.N."/>
            <person name="Dusterhoft A."/>
            <person name="Tummler B."/>
            <person name="Fraser C.M."/>
        </authorList>
    </citation>
    <scope>NUCLEOTIDE SEQUENCE [LARGE SCALE GENOMIC DNA]</scope>
    <source>
        <strain evidence="2">ATCC 47054 / DSM 6125 / CFBP 8728 / NCIMB 11950 / KT2440</strain>
    </source>
</reference>